<dbReference type="Gene3D" id="3.10.20.370">
    <property type="match status" value="1"/>
</dbReference>
<evidence type="ECO:0000256" key="4">
    <source>
        <dbReference type="ARBA" id="ARBA00022759"/>
    </source>
</evidence>
<dbReference type="CDD" id="cd09274">
    <property type="entry name" value="RNase_HI_RT_Ty3"/>
    <property type="match status" value="1"/>
</dbReference>
<dbReference type="InterPro" id="IPR012337">
    <property type="entry name" value="RNaseH-like_sf"/>
</dbReference>
<dbReference type="InterPro" id="IPR050951">
    <property type="entry name" value="Retrovirus_Pol_polyprotein"/>
</dbReference>
<dbReference type="InterPro" id="IPR043502">
    <property type="entry name" value="DNA/RNA_pol_sf"/>
</dbReference>
<keyword evidence="4" id="KW-0255">Endonuclease</keyword>
<evidence type="ECO:0000256" key="1">
    <source>
        <dbReference type="ARBA" id="ARBA00022679"/>
    </source>
</evidence>
<evidence type="ECO:0000256" key="2">
    <source>
        <dbReference type="ARBA" id="ARBA00022695"/>
    </source>
</evidence>
<dbReference type="SUPFAM" id="SSF53098">
    <property type="entry name" value="Ribonuclease H-like"/>
    <property type="match status" value="1"/>
</dbReference>
<dbReference type="GO" id="GO:0016787">
    <property type="term" value="F:hydrolase activity"/>
    <property type="evidence" value="ECO:0007669"/>
    <property type="project" value="UniProtKB-KW"/>
</dbReference>
<protein>
    <recommendedName>
        <fullName evidence="7">Integrase catalytic domain-containing protein</fullName>
    </recommendedName>
</protein>
<evidence type="ECO:0000259" key="7">
    <source>
        <dbReference type="PROSITE" id="PS50994"/>
    </source>
</evidence>
<dbReference type="GO" id="GO:0004519">
    <property type="term" value="F:endonuclease activity"/>
    <property type="evidence" value="ECO:0007669"/>
    <property type="project" value="UniProtKB-KW"/>
</dbReference>
<dbReference type="Gene3D" id="3.30.420.10">
    <property type="entry name" value="Ribonuclease H-like superfamily/Ribonuclease H"/>
    <property type="match status" value="1"/>
</dbReference>
<dbReference type="Pfam" id="PF17921">
    <property type="entry name" value="Integrase_H2C2"/>
    <property type="match status" value="1"/>
</dbReference>
<keyword evidence="2" id="KW-0548">Nucleotidyltransferase</keyword>
<dbReference type="GO" id="GO:0003676">
    <property type="term" value="F:nucleic acid binding"/>
    <property type="evidence" value="ECO:0007669"/>
    <property type="project" value="InterPro"/>
</dbReference>
<accession>A0A5N6P620</accession>
<dbReference type="OrthoDB" id="1305733at2759"/>
<dbReference type="SUPFAM" id="SSF56672">
    <property type="entry name" value="DNA/RNA polymerases"/>
    <property type="match status" value="1"/>
</dbReference>
<dbReference type="PROSITE" id="PS50994">
    <property type="entry name" value="INTEGRASE"/>
    <property type="match status" value="1"/>
</dbReference>
<dbReference type="PANTHER" id="PTHR37984:SF5">
    <property type="entry name" value="PROTEIN NYNRIN-LIKE"/>
    <property type="match status" value="1"/>
</dbReference>
<keyword evidence="3" id="KW-0540">Nuclease</keyword>
<keyword evidence="9" id="KW-1185">Reference proteome</keyword>
<dbReference type="AlphaFoldDB" id="A0A5N6P620"/>
<evidence type="ECO:0000256" key="6">
    <source>
        <dbReference type="ARBA" id="ARBA00022918"/>
    </source>
</evidence>
<dbReference type="FunFam" id="1.10.340.70:FF:000001">
    <property type="entry name" value="Retrovirus-related Pol polyprotein from transposon gypsy-like Protein"/>
    <property type="match status" value="1"/>
</dbReference>
<evidence type="ECO:0000256" key="5">
    <source>
        <dbReference type="ARBA" id="ARBA00022801"/>
    </source>
</evidence>
<dbReference type="InterPro" id="IPR001584">
    <property type="entry name" value="Integrase_cat-core"/>
</dbReference>
<gene>
    <name evidence="8" type="ORF">E3N88_12624</name>
</gene>
<dbReference type="Proteomes" id="UP000326396">
    <property type="component" value="Linkage Group LG14"/>
</dbReference>
<name>A0A5N6P620_9ASTR</name>
<keyword evidence="6" id="KW-0695">RNA-directed DNA polymerase</keyword>
<organism evidence="8 9">
    <name type="scientific">Mikania micrantha</name>
    <name type="common">bitter vine</name>
    <dbReference type="NCBI Taxonomy" id="192012"/>
    <lineage>
        <taxon>Eukaryota</taxon>
        <taxon>Viridiplantae</taxon>
        <taxon>Streptophyta</taxon>
        <taxon>Embryophyta</taxon>
        <taxon>Tracheophyta</taxon>
        <taxon>Spermatophyta</taxon>
        <taxon>Magnoliopsida</taxon>
        <taxon>eudicotyledons</taxon>
        <taxon>Gunneridae</taxon>
        <taxon>Pentapetalae</taxon>
        <taxon>asterids</taxon>
        <taxon>campanulids</taxon>
        <taxon>Asterales</taxon>
        <taxon>Asteraceae</taxon>
        <taxon>Asteroideae</taxon>
        <taxon>Heliantheae alliance</taxon>
        <taxon>Eupatorieae</taxon>
        <taxon>Mikania</taxon>
    </lineage>
</organism>
<dbReference type="EMBL" id="SZYD01000006">
    <property type="protein sequence ID" value="KAD5961151.1"/>
    <property type="molecule type" value="Genomic_DNA"/>
</dbReference>
<evidence type="ECO:0000256" key="3">
    <source>
        <dbReference type="ARBA" id="ARBA00022722"/>
    </source>
</evidence>
<dbReference type="InterPro" id="IPR041373">
    <property type="entry name" value="RT_RNaseH"/>
</dbReference>
<reference evidence="8 9" key="1">
    <citation type="submission" date="2019-05" db="EMBL/GenBank/DDBJ databases">
        <title>Mikania micrantha, genome provides insights into the molecular mechanism of rapid growth.</title>
        <authorList>
            <person name="Liu B."/>
        </authorList>
    </citation>
    <scope>NUCLEOTIDE SEQUENCE [LARGE SCALE GENOMIC DNA]</scope>
    <source>
        <strain evidence="8">NLD-2019</strain>
        <tissue evidence="8">Leaf</tissue>
    </source>
</reference>
<dbReference type="GO" id="GO:0015074">
    <property type="term" value="P:DNA integration"/>
    <property type="evidence" value="ECO:0007669"/>
    <property type="project" value="InterPro"/>
</dbReference>
<keyword evidence="5" id="KW-0378">Hydrolase</keyword>
<dbReference type="InterPro" id="IPR036397">
    <property type="entry name" value="RNaseH_sf"/>
</dbReference>
<dbReference type="PANTHER" id="PTHR37984">
    <property type="entry name" value="PROTEIN CBG26694"/>
    <property type="match status" value="1"/>
</dbReference>
<dbReference type="Gene3D" id="1.10.340.70">
    <property type="match status" value="1"/>
</dbReference>
<proteinExistence type="predicted"/>
<comment type="caution">
    <text evidence="8">The sequence shown here is derived from an EMBL/GenBank/DDBJ whole genome shotgun (WGS) entry which is preliminary data.</text>
</comment>
<dbReference type="Pfam" id="PF17917">
    <property type="entry name" value="RT_RNaseH"/>
    <property type="match status" value="1"/>
</dbReference>
<dbReference type="GO" id="GO:0003964">
    <property type="term" value="F:RNA-directed DNA polymerase activity"/>
    <property type="evidence" value="ECO:0007669"/>
    <property type="project" value="UniProtKB-KW"/>
</dbReference>
<dbReference type="FunFam" id="3.10.20.370:FF:000001">
    <property type="entry name" value="Retrovirus-related Pol polyprotein from transposon 17.6-like protein"/>
    <property type="match status" value="1"/>
</dbReference>
<evidence type="ECO:0000313" key="9">
    <source>
        <dbReference type="Proteomes" id="UP000326396"/>
    </source>
</evidence>
<evidence type="ECO:0000313" key="8">
    <source>
        <dbReference type="EMBL" id="KAD5961151.1"/>
    </source>
</evidence>
<keyword evidence="1" id="KW-0808">Transferase</keyword>
<sequence>MLSTSARGLRGADVRGQEELFVKKQTPPKSFTVECDASSEGVGAILTQENHPIAYFSKGFSPSNRLKSAYERELLALVLAVQKWHHYLMGYHFFVKTDHYTLKFLMEQRVTTTEQQRLLLKLMPYDFSIIHRKGSENKGADALSRRPQMLSITLPRCLDVTEIQLALNSDPYTSQLIYKLQQDHNSCPGYFFVDQLLYYKGRLVVPNVQGLRDKVLFEAHATPIAGHGGFLKTLKRVSAQFFWPNLKKDVRLFVQQCLTCQRQKYDTLSPAVCSHMDTILVVVDRLSKYAHFIALSHPFTAKSVALLFCKEVVHLHGFSRSIVSDRDTVFLSHFWQELFRLSHTKLNMSTSYHPQTDGQTESW</sequence>
<dbReference type="InterPro" id="IPR041588">
    <property type="entry name" value="Integrase_H2C2"/>
</dbReference>
<feature type="domain" description="Integrase catalytic" evidence="7">
    <location>
        <begin position="255"/>
        <end position="363"/>
    </location>
</feature>